<dbReference type="InterPro" id="IPR008168">
    <property type="entry name" value="Cyt_C_IC"/>
</dbReference>
<keyword evidence="7" id="KW-1133">Transmembrane helix</keyword>
<evidence type="ECO:0000256" key="1">
    <source>
        <dbReference type="ARBA" id="ARBA00022448"/>
    </source>
</evidence>
<dbReference type="Pfam" id="PF00034">
    <property type="entry name" value="Cytochrom_C"/>
    <property type="match status" value="1"/>
</dbReference>
<feature type="transmembrane region" description="Helical" evidence="7">
    <location>
        <begin position="43"/>
        <end position="60"/>
    </location>
</feature>
<dbReference type="GO" id="GO:0005506">
    <property type="term" value="F:iron ion binding"/>
    <property type="evidence" value="ECO:0007669"/>
    <property type="project" value="InterPro"/>
</dbReference>
<dbReference type="SUPFAM" id="SSF46626">
    <property type="entry name" value="Cytochrome c"/>
    <property type="match status" value="1"/>
</dbReference>
<keyword evidence="4" id="KW-0249">Electron transport</keyword>
<gene>
    <name evidence="9" type="ORF">CYPRO_0499</name>
</gene>
<evidence type="ECO:0000256" key="7">
    <source>
        <dbReference type="SAM" id="Phobius"/>
    </source>
</evidence>
<dbReference type="Gene3D" id="1.10.760.10">
    <property type="entry name" value="Cytochrome c-like domain"/>
    <property type="match status" value="1"/>
</dbReference>
<keyword evidence="10" id="KW-1185">Reference proteome</keyword>
<sequence>MSDQNKNNANFQDREDNRSMQDIHSAAFREQPLPEEGNERGPVWMYAVIILTFAFGFFYIGRYLGEVSDRAHVLFTAPPSEVVEEIELDLITEGQRIYGRVCQACHQANGQGIAGVFPSLAGAEWVVEQPDKSVLMILNGLQGELVRERATYNGVMPGFARQLDDFEIAAVVSYIRNAFGNEGSEIDPDRVARIRELTADISGAYNPQTLVETAARIEADLPEPTAEAL</sequence>
<feature type="domain" description="Cytochrome c" evidence="8">
    <location>
        <begin position="89"/>
        <end position="179"/>
    </location>
</feature>
<evidence type="ECO:0000259" key="8">
    <source>
        <dbReference type="PROSITE" id="PS51007"/>
    </source>
</evidence>
<evidence type="ECO:0000313" key="9">
    <source>
        <dbReference type="EMBL" id="AXI99784.1"/>
    </source>
</evidence>
<dbReference type="GO" id="GO:0009055">
    <property type="term" value="F:electron transfer activity"/>
    <property type="evidence" value="ECO:0007669"/>
    <property type="project" value="InterPro"/>
</dbReference>
<organism evidence="9 10">
    <name type="scientific">Cyclonatronum proteinivorum</name>
    <dbReference type="NCBI Taxonomy" id="1457365"/>
    <lineage>
        <taxon>Bacteria</taxon>
        <taxon>Pseudomonadati</taxon>
        <taxon>Balneolota</taxon>
        <taxon>Balneolia</taxon>
        <taxon>Balneolales</taxon>
        <taxon>Cyclonatronaceae</taxon>
        <taxon>Cyclonatronum</taxon>
    </lineage>
</organism>
<keyword evidence="2 6" id="KW-0349">Heme</keyword>
<dbReference type="EMBL" id="CP027806">
    <property type="protein sequence ID" value="AXI99784.1"/>
    <property type="molecule type" value="Genomic_DNA"/>
</dbReference>
<keyword evidence="7" id="KW-0472">Membrane</keyword>
<proteinExistence type="predicted"/>
<dbReference type="PANTHER" id="PTHR35008:SF8">
    <property type="entry name" value="ALCOHOL DEHYDROGENASE CYTOCHROME C SUBUNIT"/>
    <property type="match status" value="1"/>
</dbReference>
<evidence type="ECO:0000256" key="2">
    <source>
        <dbReference type="ARBA" id="ARBA00022617"/>
    </source>
</evidence>
<dbReference type="InterPro" id="IPR036909">
    <property type="entry name" value="Cyt_c-like_dom_sf"/>
</dbReference>
<accession>A0A345UH33</accession>
<keyword evidence="5 6" id="KW-0408">Iron</keyword>
<dbReference type="PROSITE" id="PS51007">
    <property type="entry name" value="CYTC"/>
    <property type="match status" value="1"/>
</dbReference>
<dbReference type="AlphaFoldDB" id="A0A345UH33"/>
<dbReference type="InterPro" id="IPR009056">
    <property type="entry name" value="Cyt_c-like_dom"/>
</dbReference>
<name>A0A345UH33_9BACT</name>
<dbReference type="InterPro" id="IPR051459">
    <property type="entry name" value="Cytochrome_c-type_DH"/>
</dbReference>
<dbReference type="PRINTS" id="PR00605">
    <property type="entry name" value="CYTCHROMECIC"/>
</dbReference>
<dbReference type="Proteomes" id="UP000254808">
    <property type="component" value="Chromosome"/>
</dbReference>
<evidence type="ECO:0000313" key="10">
    <source>
        <dbReference type="Proteomes" id="UP000254808"/>
    </source>
</evidence>
<evidence type="ECO:0000256" key="3">
    <source>
        <dbReference type="ARBA" id="ARBA00022723"/>
    </source>
</evidence>
<keyword evidence="7" id="KW-0812">Transmembrane</keyword>
<protein>
    <submittedName>
        <fullName evidence="9">Cytochrome c</fullName>
    </submittedName>
</protein>
<dbReference type="PANTHER" id="PTHR35008">
    <property type="entry name" value="BLL4482 PROTEIN-RELATED"/>
    <property type="match status" value="1"/>
</dbReference>
<reference evidence="9 10" key="1">
    <citation type="submission" date="2018-03" db="EMBL/GenBank/DDBJ databases">
        <title>Phenotypic and genomic properties of Cyclonatronum proteinivorum gen. nov., sp. nov., a haloalkaliphilic bacteroidete from soda lakes possessing Na+-translocating rhodopsin.</title>
        <authorList>
            <person name="Toshchakov S.V."/>
            <person name="Korzhenkov A."/>
            <person name="Samarov N.I."/>
            <person name="Kublanov I.V."/>
            <person name="Muntyan M.S."/>
            <person name="Sorokin D.Y."/>
        </authorList>
    </citation>
    <scope>NUCLEOTIDE SEQUENCE [LARGE SCALE GENOMIC DNA]</scope>
    <source>
        <strain evidence="9 10">Omega</strain>
    </source>
</reference>
<dbReference type="GO" id="GO:0020037">
    <property type="term" value="F:heme binding"/>
    <property type="evidence" value="ECO:0007669"/>
    <property type="project" value="InterPro"/>
</dbReference>
<dbReference type="RefSeq" id="WP_114983121.1">
    <property type="nucleotide sequence ID" value="NZ_CP027806.1"/>
</dbReference>
<evidence type="ECO:0000256" key="6">
    <source>
        <dbReference type="PROSITE-ProRule" id="PRU00433"/>
    </source>
</evidence>
<evidence type="ECO:0000256" key="4">
    <source>
        <dbReference type="ARBA" id="ARBA00022982"/>
    </source>
</evidence>
<dbReference type="OrthoDB" id="9811395at2"/>
<keyword evidence="3 6" id="KW-0479">Metal-binding</keyword>
<keyword evidence="1" id="KW-0813">Transport</keyword>
<dbReference type="KEGG" id="cprv:CYPRO_0499"/>
<evidence type="ECO:0000256" key="5">
    <source>
        <dbReference type="ARBA" id="ARBA00023004"/>
    </source>
</evidence>